<dbReference type="EMBL" id="JAAGWD010000001">
    <property type="protein sequence ID" value="NEM96223.1"/>
    <property type="molecule type" value="Genomic_DNA"/>
</dbReference>
<evidence type="ECO:0000313" key="2">
    <source>
        <dbReference type="EMBL" id="NEM96223.1"/>
    </source>
</evidence>
<accession>A0A6B3LJT0</accession>
<dbReference type="Proteomes" id="UP000474777">
    <property type="component" value="Unassembled WGS sequence"/>
</dbReference>
<comment type="caution">
    <text evidence="2">The sequence shown here is derived from an EMBL/GenBank/DDBJ whole genome shotgun (WGS) entry which is preliminary data.</text>
</comment>
<feature type="chain" id="PRO_5025561175" description="Outer membrane protein beta-barrel domain-containing protein" evidence="1">
    <location>
        <begin position="24"/>
        <end position="424"/>
    </location>
</feature>
<proteinExistence type="predicted"/>
<dbReference type="SUPFAM" id="SSF56925">
    <property type="entry name" value="OMPA-like"/>
    <property type="match status" value="1"/>
</dbReference>
<reference evidence="2 3" key="1">
    <citation type="submission" date="2020-02" db="EMBL/GenBank/DDBJ databases">
        <authorList>
            <person name="Kim M.K."/>
        </authorList>
    </citation>
    <scope>NUCLEOTIDE SEQUENCE [LARGE SCALE GENOMIC DNA]</scope>
    <source>
        <strain evidence="2 3">BT327</strain>
    </source>
</reference>
<gene>
    <name evidence="2" type="ORF">GXP69_00825</name>
</gene>
<dbReference type="RefSeq" id="WP_163911085.1">
    <property type="nucleotide sequence ID" value="NZ_JAAGWD010000001.1"/>
</dbReference>
<feature type="signal peptide" evidence="1">
    <location>
        <begin position="1"/>
        <end position="23"/>
    </location>
</feature>
<sequence length="424" mass="47190">MKQTLLLALFVFSLLAYLPEAHAQAYRPGFIVKAEGDTIRGLVKYQEGKSRYTSCTFKTDENAAAQKFKPEDITAYSILNEGLFESKQITNHENIQLKTFVEVLTHGKLSLYEYRNMLYLAKENGGLQRVAARSNEPGTTGTPGEQQVKTTSTGHLILINTLTYDCPVPEELLTKVLRKISAPNMLAIVNAYNNCQAPNSSKTYKQEKPWLAIEKGVLVGAHSTKIGFTAGPYAIKDVDFAAKTNLIVGGHLNFLSPKRSERISIQLDAFFSKESYEGYLEQPEPLIFKRNYYTIDFSRVSAVAMARYTIANHKRLSPYVAAGVSGNFIISENAGIVQRKETTINDVKYESTETSDAYLDMTYYAGLTAALGTSYTLSSKQMLLVQVRAEQGVGTKSSAYAETRLSLYPEQNPSFYLSVAYVFK</sequence>
<name>A0A6B3LJT0_9BACT</name>
<keyword evidence="1" id="KW-0732">Signal</keyword>
<organism evidence="2 3">
    <name type="scientific">Pontibacter burrus</name>
    <dbReference type="NCBI Taxonomy" id="2704466"/>
    <lineage>
        <taxon>Bacteria</taxon>
        <taxon>Pseudomonadati</taxon>
        <taxon>Bacteroidota</taxon>
        <taxon>Cytophagia</taxon>
        <taxon>Cytophagales</taxon>
        <taxon>Hymenobacteraceae</taxon>
        <taxon>Pontibacter</taxon>
    </lineage>
</organism>
<evidence type="ECO:0000313" key="3">
    <source>
        <dbReference type="Proteomes" id="UP000474777"/>
    </source>
</evidence>
<evidence type="ECO:0000256" key="1">
    <source>
        <dbReference type="SAM" id="SignalP"/>
    </source>
</evidence>
<protein>
    <recommendedName>
        <fullName evidence="4">Outer membrane protein beta-barrel domain-containing protein</fullName>
    </recommendedName>
</protein>
<dbReference type="InterPro" id="IPR011250">
    <property type="entry name" value="OMP/PagP_B-barrel"/>
</dbReference>
<keyword evidence="3" id="KW-1185">Reference proteome</keyword>
<evidence type="ECO:0008006" key="4">
    <source>
        <dbReference type="Google" id="ProtNLM"/>
    </source>
</evidence>
<dbReference type="AlphaFoldDB" id="A0A6B3LJT0"/>